<evidence type="ECO:0000313" key="3">
    <source>
        <dbReference type="Proteomes" id="UP000694552"/>
    </source>
</evidence>
<reference evidence="2" key="1">
    <citation type="submission" date="2025-08" db="UniProtKB">
        <authorList>
            <consortium name="Ensembl"/>
        </authorList>
    </citation>
    <scope>IDENTIFICATION</scope>
</reference>
<sequence length="102" mass="11142">DTSSACPSLSYQNRSSEILKHPPQLETAALALSPRGILVKEQRAIKMNHHLCSQGSRGERPQNTGLGGGNLNITLKGRSLTHKSPTSPDELQETQFLQMHGR</sequence>
<evidence type="ECO:0000256" key="1">
    <source>
        <dbReference type="SAM" id="MobiDB-lite"/>
    </source>
</evidence>
<feature type="compositionally biased region" description="Polar residues" evidence="1">
    <location>
        <begin position="82"/>
        <end position="102"/>
    </location>
</feature>
<organism evidence="2 3">
    <name type="scientific">Otus sunia</name>
    <name type="common">Oriental scops-owl</name>
    <dbReference type="NCBI Taxonomy" id="257818"/>
    <lineage>
        <taxon>Eukaryota</taxon>
        <taxon>Metazoa</taxon>
        <taxon>Chordata</taxon>
        <taxon>Craniata</taxon>
        <taxon>Vertebrata</taxon>
        <taxon>Euteleostomi</taxon>
        <taxon>Archelosauria</taxon>
        <taxon>Archosauria</taxon>
        <taxon>Dinosauria</taxon>
        <taxon>Saurischia</taxon>
        <taxon>Theropoda</taxon>
        <taxon>Coelurosauria</taxon>
        <taxon>Aves</taxon>
        <taxon>Neognathae</taxon>
        <taxon>Neoaves</taxon>
        <taxon>Telluraves</taxon>
        <taxon>Strigiformes</taxon>
        <taxon>Strigidae</taxon>
        <taxon>Otus</taxon>
    </lineage>
</organism>
<protein>
    <submittedName>
        <fullName evidence="2">Uncharacterized protein</fullName>
    </submittedName>
</protein>
<dbReference type="AlphaFoldDB" id="A0A8C8BEK0"/>
<feature type="region of interest" description="Disordered" evidence="1">
    <location>
        <begin position="50"/>
        <end position="102"/>
    </location>
</feature>
<evidence type="ECO:0000313" key="2">
    <source>
        <dbReference type="Ensembl" id="ENSOSUP00000020094.1"/>
    </source>
</evidence>
<dbReference type="Proteomes" id="UP000694552">
    <property type="component" value="Unplaced"/>
</dbReference>
<name>A0A8C8BEK0_9STRI</name>
<reference evidence="2" key="2">
    <citation type="submission" date="2025-09" db="UniProtKB">
        <authorList>
            <consortium name="Ensembl"/>
        </authorList>
    </citation>
    <scope>IDENTIFICATION</scope>
</reference>
<proteinExistence type="predicted"/>
<dbReference type="Ensembl" id="ENSOSUT00000020735.1">
    <property type="protein sequence ID" value="ENSOSUP00000020094.1"/>
    <property type="gene ID" value="ENSOSUG00000014081.1"/>
</dbReference>
<accession>A0A8C8BEK0</accession>
<keyword evidence="3" id="KW-1185">Reference proteome</keyword>